<gene>
    <name evidence="2" type="ORF">SCHPADRAFT_946056</name>
</gene>
<reference evidence="2 3" key="1">
    <citation type="submission" date="2015-04" db="EMBL/GenBank/DDBJ databases">
        <title>Complete genome sequence of Schizopora paradoxa KUC8140, a cosmopolitan wood degrader in East Asia.</title>
        <authorList>
            <consortium name="DOE Joint Genome Institute"/>
            <person name="Min B."/>
            <person name="Park H."/>
            <person name="Jang Y."/>
            <person name="Kim J.-J."/>
            <person name="Kim K.H."/>
            <person name="Pangilinan J."/>
            <person name="Lipzen A."/>
            <person name="Riley R."/>
            <person name="Grigoriev I.V."/>
            <person name="Spatafora J.W."/>
            <person name="Choi I.-G."/>
        </authorList>
    </citation>
    <scope>NUCLEOTIDE SEQUENCE [LARGE SCALE GENOMIC DNA]</scope>
    <source>
        <strain evidence="2 3">KUC8140</strain>
    </source>
</reference>
<name>A0A0H2R3U3_9AGAM</name>
<evidence type="ECO:0000256" key="1">
    <source>
        <dbReference type="SAM" id="MobiDB-lite"/>
    </source>
</evidence>
<evidence type="ECO:0000313" key="2">
    <source>
        <dbReference type="EMBL" id="KLO06484.1"/>
    </source>
</evidence>
<protein>
    <submittedName>
        <fullName evidence="2">Uncharacterized protein</fullName>
    </submittedName>
</protein>
<accession>A0A0H2R3U3</accession>
<dbReference type="EMBL" id="KQ086203">
    <property type="protein sequence ID" value="KLO06484.1"/>
    <property type="molecule type" value="Genomic_DNA"/>
</dbReference>
<sequence>MRIIHSTAAVFFSSRLLGVLEESQSVSSRSSPFPNLQHPDLLRSKAISTRSPPSATTDGHRRGREDVIRVVGDYGAGILDEDVLASSSWRSIHAAELAEVRYRVRMIGSWKEKRMKAQETMTDGDDVQPPVTNTSLLSSDVLHPGSLSSRRSIVPIASILLVRPSQRLSLPLPHYLYLPRFVHLMSSPPIPSYRLKPDTKRPPFATLSSLSPLETAKWIRTSDLHRARMPVQL</sequence>
<feature type="region of interest" description="Disordered" evidence="1">
    <location>
        <begin position="27"/>
        <end position="64"/>
    </location>
</feature>
<feature type="compositionally biased region" description="Polar residues" evidence="1">
    <location>
        <begin position="46"/>
        <end position="57"/>
    </location>
</feature>
<organism evidence="2 3">
    <name type="scientific">Schizopora paradoxa</name>
    <dbReference type="NCBI Taxonomy" id="27342"/>
    <lineage>
        <taxon>Eukaryota</taxon>
        <taxon>Fungi</taxon>
        <taxon>Dikarya</taxon>
        <taxon>Basidiomycota</taxon>
        <taxon>Agaricomycotina</taxon>
        <taxon>Agaricomycetes</taxon>
        <taxon>Hymenochaetales</taxon>
        <taxon>Schizoporaceae</taxon>
        <taxon>Schizopora</taxon>
    </lineage>
</organism>
<evidence type="ECO:0000313" key="3">
    <source>
        <dbReference type="Proteomes" id="UP000053477"/>
    </source>
</evidence>
<keyword evidence="3" id="KW-1185">Reference proteome</keyword>
<dbReference type="Proteomes" id="UP000053477">
    <property type="component" value="Unassembled WGS sequence"/>
</dbReference>
<dbReference type="AlphaFoldDB" id="A0A0H2R3U3"/>
<dbReference type="InParanoid" id="A0A0H2R3U3"/>
<proteinExistence type="predicted"/>